<keyword evidence="7 9" id="KW-0472">Membrane</keyword>
<reference evidence="11 12" key="1">
    <citation type="submission" date="2017-10" db="EMBL/GenBank/DDBJ databases">
        <title>Comparative genomics in systemic dimorphic fungi from Ajellomycetaceae.</title>
        <authorList>
            <person name="Munoz J.F."/>
            <person name="Mcewen J.G."/>
            <person name="Clay O.K."/>
            <person name="Cuomo C.A."/>
        </authorList>
    </citation>
    <scope>NUCLEOTIDE SEQUENCE [LARGE SCALE GENOMIC DNA]</scope>
    <source>
        <strain evidence="11 12">UAMH7299</strain>
    </source>
</reference>
<keyword evidence="4" id="KW-0547">Nucleotide-binding</keyword>
<organism evidence="11 12">
    <name type="scientific">Polytolypa hystricis (strain UAMH7299)</name>
    <dbReference type="NCBI Taxonomy" id="1447883"/>
    <lineage>
        <taxon>Eukaryota</taxon>
        <taxon>Fungi</taxon>
        <taxon>Dikarya</taxon>
        <taxon>Ascomycota</taxon>
        <taxon>Pezizomycotina</taxon>
        <taxon>Eurotiomycetes</taxon>
        <taxon>Eurotiomycetidae</taxon>
        <taxon>Onygenales</taxon>
        <taxon>Onygenales incertae sedis</taxon>
        <taxon>Polytolypa</taxon>
    </lineage>
</organism>
<evidence type="ECO:0000256" key="4">
    <source>
        <dbReference type="ARBA" id="ARBA00022741"/>
    </source>
</evidence>
<evidence type="ECO:0000256" key="7">
    <source>
        <dbReference type="ARBA" id="ARBA00023136"/>
    </source>
</evidence>
<evidence type="ECO:0000256" key="1">
    <source>
        <dbReference type="ARBA" id="ARBA00004167"/>
    </source>
</evidence>
<feature type="region of interest" description="Disordered" evidence="8">
    <location>
        <begin position="253"/>
        <end position="285"/>
    </location>
</feature>
<dbReference type="Proteomes" id="UP000224634">
    <property type="component" value="Unassembled WGS sequence"/>
</dbReference>
<feature type="compositionally biased region" description="Low complexity" evidence="8">
    <location>
        <begin position="95"/>
        <end position="159"/>
    </location>
</feature>
<gene>
    <name evidence="11" type="ORF">AJ80_04916</name>
</gene>
<evidence type="ECO:0000256" key="2">
    <source>
        <dbReference type="ARBA" id="ARBA00022553"/>
    </source>
</evidence>
<feature type="compositionally biased region" description="Polar residues" evidence="8">
    <location>
        <begin position="262"/>
        <end position="271"/>
    </location>
</feature>
<dbReference type="GO" id="GO:0005524">
    <property type="term" value="F:ATP binding"/>
    <property type="evidence" value="ECO:0007669"/>
    <property type="project" value="UniProtKB-KW"/>
</dbReference>
<sequence length="421" mass="43943">MPVHLLPRQNSCTGRYQFYTCSKGPFRGCCASDPCGTGKCPTEDYGGDGNGNSPEDEEPDSSSTPPSQEYERTSSRLVAILTITRTPTPASPRQTTITLSSSPSTPTASTTGSPSALESSLSTTPPSTPSITPSITPSATSSSETSSEASSSSSSSSNAPIIGGAVGGVIVLLIIAALAFFLWRRKRKNNREPIVVTPMPMSPAPSPAGPVEKDGTPAGPNTPSVGGEGFMSDGSKIAALKHQSTISDAQTLIGSPRDFKDGQSSYSNHSSPAIGPPAYHNRSGVTSMCTVDEDGLHPAQETSLLLPQSTELPASMPDRAAMTPELPGIGRSVARVELPVESYRELGNVADVPATPVKRTEGSLTPPEVTTSDGVVLRANLNMDDISRRNTPQPQPQEHVMSFMSFNEDSASDAKPSPKIT</sequence>
<dbReference type="PANTHER" id="PTHR15549">
    <property type="entry name" value="PAIRED IMMUNOGLOBULIN-LIKE TYPE 2 RECEPTOR"/>
    <property type="match status" value="1"/>
</dbReference>
<feature type="region of interest" description="Disordered" evidence="8">
    <location>
        <begin position="40"/>
        <end position="159"/>
    </location>
</feature>
<accession>A0A2B7Y9B4</accession>
<dbReference type="CDD" id="cd12087">
    <property type="entry name" value="TM_EGFR-like"/>
    <property type="match status" value="1"/>
</dbReference>
<evidence type="ECO:0000259" key="10">
    <source>
        <dbReference type="Pfam" id="PF21314"/>
    </source>
</evidence>
<evidence type="ECO:0000313" key="11">
    <source>
        <dbReference type="EMBL" id="PGH17207.1"/>
    </source>
</evidence>
<evidence type="ECO:0000256" key="5">
    <source>
        <dbReference type="ARBA" id="ARBA00022840"/>
    </source>
</evidence>
<feature type="region of interest" description="Disordered" evidence="8">
    <location>
        <begin position="195"/>
        <end position="232"/>
    </location>
</feature>
<evidence type="ECO:0000256" key="8">
    <source>
        <dbReference type="SAM" id="MobiDB-lite"/>
    </source>
</evidence>
<feature type="transmembrane region" description="Helical" evidence="9">
    <location>
        <begin position="161"/>
        <end position="183"/>
    </location>
</feature>
<dbReference type="Gene3D" id="1.20.5.510">
    <property type="entry name" value="Single helix bin"/>
    <property type="match status" value="1"/>
</dbReference>
<keyword evidence="3 9" id="KW-0812">Transmembrane</keyword>
<name>A0A2B7Y9B4_POLH7</name>
<dbReference type="PANTHER" id="PTHR15549:SF30">
    <property type="entry name" value="MID2 DOMAIN-CONTAINING PROTEIN"/>
    <property type="match status" value="1"/>
</dbReference>
<dbReference type="InterPro" id="IPR051694">
    <property type="entry name" value="Immunoregulatory_rcpt-like"/>
</dbReference>
<comment type="caution">
    <text evidence="11">The sequence shown here is derived from an EMBL/GenBank/DDBJ whole genome shotgun (WGS) entry which is preliminary data.</text>
</comment>
<evidence type="ECO:0000313" key="12">
    <source>
        <dbReference type="Proteomes" id="UP000224634"/>
    </source>
</evidence>
<dbReference type="EMBL" id="PDNA01000067">
    <property type="protein sequence ID" value="PGH17207.1"/>
    <property type="molecule type" value="Genomic_DNA"/>
</dbReference>
<dbReference type="GO" id="GO:0016020">
    <property type="term" value="C:membrane"/>
    <property type="evidence" value="ECO:0007669"/>
    <property type="project" value="UniProtKB-SubCell"/>
</dbReference>
<evidence type="ECO:0000256" key="3">
    <source>
        <dbReference type="ARBA" id="ARBA00022692"/>
    </source>
</evidence>
<keyword evidence="6 9" id="KW-1133">Transmembrane helix</keyword>
<evidence type="ECO:0000256" key="6">
    <source>
        <dbReference type="ARBA" id="ARBA00022989"/>
    </source>
</evidence>
<dbReference type="AlphaFoldDB" id="A0A2B7Y9B4"/>
<dbReference type="OrthoDB" id="4188883at2759"/>
<proteinExistence type="predicted"/>
<keyword evidence="2" id="KW-0597">Phosphoprotein</keyword>
<feature type="domain" description="Epidermal growth factor receptor-like transmembrane-juxtamembrane segment" evidence="10">
    <location>
        <begin position="161"/>
        <end position="187"/>
    </location>
</feature>
<dbReference type="GO" id="GO:0071944">
    <property type="term" value="C:cell periphery"/>
    <property type="evidence" value="ECO:0007669"/>
    <property type="project" value="UniProtKB-ARBA"/>
</dbReference>
<dbReference type="Pfam" id="PF21314">
    <property type="entry name" value="TM_ErbB1"/>
    <property type="match status" value="1"/>
</dbReference>
<keyword evidence="5" id="KW-0067">ATP-binding</keyword>
<evidence type="ECO:0000256" key="9">
    <source>
        <dbReference type="SAM" id="Phobius"/>
    </source>
</evidence>
<feature type="compositionally biased region" description="Polar residues" evidence="8">
    <location>
        <begin position="83"/>
        <end position="94"/>
    </location>
</feature>
<comment type="subcellular location">
    <subcellularLocation>
        <location evidence="1">Membrane</location>
        <topology evidence="1">Single-pass membrane protein</topology>
    </subcellularLocation>
</comment>
<feature type="region of interest" description="Disordered" evidence="8">
    <location>
        <begin position="383"/>
        <end position="421"/>
    </location>
</feature>
<dbReference type="InterPro" id="IPR049328">
    <property type="entry name" value="TM_ErbB1"/>
</dbReference>
<keyword evidence="12" id="KW-1185">Reference proteome</keyword>
<protein>
    <recommendedName>
        <fullName evidence="10">Epidermal growth factor receptor-like transmembrane-juxtamembrane segment domain-containing protein</fullName>
    </recommendedName>
</protein>